<dbReference type="EMBL" id="CP034235">
    <property type="protein sequence ID" value="QGQ95005.1"/>
    <property type="molecule type" value="Genomic_DNA"/>
</dbReference>
<dbReference type="RefSeq" id="WP_155700020.1">
    <property type="nucleotide sequence ID" value="NZ_CP034235.1"/>
</dbReference>
<sequence>MYSAPIMLLVDTSFLLDHARLRHAVSDIYEKGFDTICLEFRNCLYTEYDPQGKAAMKIVAEETQRLGIQFVKIMPMIGPNVVKQFPESRQVWTVEHRGHISNKLFSVTIKSLNNAGFVSTEPSIRGIAKAFHVTRENGRIVQAVDITAKITYSIEINSSFIFKGTYEQDGEILIYPAYHTDYMDFASKDINRSVDEFMEQYTDLPLSGYAIDEFGAGNRVCDAYFISECFQSNFREKYGYELLDKLYLLKNEAIDECAGKTRYAFYQLTMDHTYQIQKHVKDRYTELYGKDLFGGFHSTWWGEGNSGDVWSGNIDYFRLTENLSGGFVDAQFDAERTMTSMTMLAESLAKFSDSGIAYNMCWDRNTTQGKLDYYQRLLAVRNVRWVGHAYGSAGPYGPGYPDHITWKDTKLSLHRQKTLQAFIGNAVSQPKVAMMYVWESVACFNNDNMHYHKLSMKALLDKMLLRNIEIDIIPTYDNNLSRFDTLIVLWPAMLPEATWKEIKEYAASGKKIIFIGPPAQYTVEGRDISGEFAELTGAAVGDLFSSNSYEGEYEYIAWDMWFTTNKIPMQCYPMQSVDSDTQLSHEGDILGVQKSNVEYYSFEMPLTHYFNTILSELEQYCEVRLPDGIISKVSHDGDISVITLTGHWGSKINAAFQYKGNQLTITNGNLVGIKLRADTIIEIISEKDCRIELNGLTNDYVII</sequence>
<name>A0A6B8RHD2_9BACL</name>
<gene>
    <name evidence="1" type="ORF">EHS13_08965</name>
</gene>
<proteinExistence type="predicted"/>
<evidence type="ECO:0008006" key="3">
    <source>
        <dbReference type="Google" id="ProtNLM"/>
    </source>
</evidence>
<dbReference type="AlphaFoldDB" id="A0A6B8RHD2"/>
<evidence type="ECO:0000313" key="1">
    <source>
        <dbReference type="EMBL" id="QGQ95005.1"/>
    </source>
</evidence>
<dbReference type="Gene3D" id="3.40.50.880">
    <property type="match status" value="1"/>
</dbReference>
<dbReference type="KEGG" id="ppsc:EHS13_08965"/>
<organism evidence="1 2">
    <name type="scientific">Paenibacillus psychroresistens</name>
    <dbReference type="NCBI Taxonomy" id="1778678"/>
    <lineage>
        <taxon>Bacteria</taxon>
        <taxon>Bacillati</taxon>
        <taxon>Bacillota</taxon>
        <taxon>Bacilli</taxon>
        <taxon>Bacillales</taxon>
        <taxon>Paenibacillaceae</taxon>
        <taxon>Paenibacillus</taxon>
    </lineage>
</organism>
<protein>
    <recommendedName>
        <fullName evidence="3">Beta-galactosidase trimerisation domain-containing protein</fullName>
    </recommendedName>
</protein>
<reference evidence="2" key="1">
    <citation type="submission" date="2018-11" db="EMBL/GenBank/DDBJ databases">
        <title>Complete genome sequence of Paenibacillus sp. ML311-T8.</title>
        <authorList>
            <person name="Nam Y.-D."/>
            <person name="Kang J."/>
            <person name="Chung W.-H."/>
            <person name="Park Y.S."/>
        </authorList>
    </citation>
    <scope>NUCLEOTIDE SEQUENCE [LARGE SCALE GENOMIC DNA]</scope>
    <source>
        <strain evidence="2">ML311-T8</strain>
    </source>
</reference>
<dbReference type="Proteomes" id="UP000426246">
    <property type="component" value="Chromosome"/>
</dbReference>
<dbReference type="OrthoDB" id="2485483at2"/>
<accession>A0A6B8RHD2</accession>
<dbReference type="InterPro" id="IPR029062">
    <property type="entry name" value="Class_I_gatase-like"/>
</dbReference>
<keyword evidence="2" id="KW-1185">Reference proteome</keyword>
<dbReference type="CDD" id="cd03143">
    <property type="entry name" value="A4_beta-galactosidase_middle_domain"/>
    <property type="match status" value="1"/>
</dbReference>
<evidence type="ECO:0000313" key="2">
    <source>
        <dbReference type="Proteomes" id="UP000426246"/>
    </source>
</evidence>